<feature type="domain" description="GIY-YIG" evidence="2">
    <location>
        <begin position="1"/>
        <end position="77"/>
    </location>
</feature>
<gene>
    <name evidence="3" type="ORF">UY01_C0007G0013</name>
</gene>
<evidence type="ECO:0000313" key="4">
    <source>
        <dbReference type="Proteomes" id="UP000034879"/>
    </source>
</evidence>
<evidence type="ECO:0000259" key="2">
    <source>
        <dbReference type="PROSITE" id="PS50164"/>
    </source>
</evidence>
<dbReference type="InterPro" id="IPR050190">
    <property type="entry name" value="UPF0213_domain"/>
</dbReference>
<dbReference type="AlphaFoldDB" id="A0A0G1W016"/>
<sequence length="84" mass="10119">MYWYVYIAKSRFGFYYTGISPDPKTRILKHNIGKGSQMAKDQGPFKLVYVSDKFPNKSEARKREIQIKSWRRDKKEKLINREWA</sequence>
<evidence type="ECO:0000313" key="3">
    <source>
        <dbReference type="EMBL" id="KKU75635.1"/>
    </source>
</evidence>
<reference evidence="3 4" key="1">
    <citation type="journal article" date="2015" name="Nature">
        <title>rRNA introns, odd ribosomes, and small enigmatic genomes across a large radiation of phyla.</title>
        <authorList>
            <person name="Brown C.T."/>
            <person name="Hug L.A."/>
            <person name="Thomas B.C."/>
            <person name="Sharon I."/>
            <person name="Castelle C.J."/>
            <person name="Singh A."/>
            <person name="Wilkins M.J."/>
            <person name="Williams K.H."/>
            <person name="Banfield J.F."/>
        </authorList>
    </citation>
    <scope>NUCLEOTIDE SEQUENCE [LARGE SCALE GENOMIC DNA]</scope>
</reference>
<dbReference type="SUPFAM" id="SSF82771">
    <property type="entry name" value="GIY-YIG endonuclease"/>
    <property type="match status" value="1"/>
</dbReference>
<dbReference type="Proteomes" id="UP000034879">
    <property type="component" value="Unassembled WGS sequence"/>
</dbReference>
<comment type="similarity">
    <text evidence="1">Belongs to the UPF0213 family.</text>
</comment>
<dbReference type="Gene3D" id="3.40.1440.10">
    <property type="entry name" value="GIY-YIG endonuclease"/>
    <property type="match status" value="1"/>
</dbReference>
<dbReference type="PANTHER" id="PTHR34477">
    <property type="entry name" value="UPF0213 PROTEIN YHBQ"/>
    <property type="match status" value="1"/>
</dbReference>
<comment type="caution">
    <text evidence="3">The sequence shown here is derived from an EMBL/GenBank/DDBJ whole genome shotgun (WGS) entry which is preliminary data.</text>
</comment>
<dbReference type="PANTHER" id="PTHR34477:SF1">
    <property type="entry name" value="UPF0213 PROTEIN YHBQ"/>
    <property type="match status" value="1"/>
</dbReference>
<dbReference type="InterPro" id="IPR000305">
    <property type="entry name" value="GIY-YIG_endonuc"/>
</dbReference>
<evidence type="ECO:0000256" key="1">
    <source>
        <dbReference type="ARBA" id="ARBA00007435"/>
    </source>
</evidence>
<dbReference type="Pfam" id="PF01541">
    <property type="entry name" value="GIY-YIG"/>
    <property type="match status" value="1"/>
</dbReference>
<dbReference type="EMBL" id="LCOJ01000007">
    <property type="protein sequence ID" value="KKU75635.1"/>
    <property type="molecule type" value="Genomic_DNA"/>
</dbReference>
<dbReference type="PROSITE" id="PS50164">
    <property type="entry name" value="GIY_YIG"/>
    <property type="match status" value="1"/>
</dbReference>
<name>A0A0G1W016_9BACT</name>
<organism evidence="3 4">
    <name type="scientific">Candidatus Nomurabacteria bacterium GW2011_GWB1_47_6</name>
    <dbReference type="NCBI Taxonomy" id="1618749"/>
    <lineage>
        <taxon>Bacteria</taxon>
        <taxon>Candidatus Nomuraibacteriota</taxon>
    </lineage>
</organism>
<dbReference type="InterPro" id="IPR035901">
    <property type="entry name" value="GIY-YIG_endonuc_sf"/>
</dbReference>
<proteinExistence type="inferred from homology"/>
<accession>A0A0G1W016</accession>
<protein>
    <recommendedName>
        <fullName evidence="2">GIY-YIG domain-containing protein</fullName>
    </recommendedName>
</protein>